<evidence type="ECO:0000256" key="5">
    <source>
        <dbReference type="ARBA" id="ARBA00022833"/>
    </source>
</evidence>
<dbReference type="GeneID" id="14920708"/>
<dbReference type="InterPro" id="IPR012962">
    <property type="entry name" value="Pept_M54_archaemetzincn"/>
</dbReference>
<dbReference type="PANTHER" id="PTHR15910">
    <property type="entry name" value="ARCHAEMETZINCIN"/>
    <property type="match status" value="1"/>
</dbReference>
<feature type="compositionally biased region" description="Basic and acidic residues" evidence="7">
    <location>
        <begin position="202"/>
        <end position="213"/>
    </location>
</feature>
<sequence>MKKQEKDHRKRKALRFAKGFERATTAEQLSAIFASSARVGSCPNVPCRVCESAKRQAGASADWLHQYVEPRQSFGQWYSSEARNRVTPERRTIYFLPFGEFEDNAAHIFDKLIAFARIYFLGMEVALLPTLEITSAAGKLGIDVPRHFLPDDAYCLLAFTMEDLYDGQRDSFVVGLASLESRVGLFSFARYDPAFRDKLHDEAEHENDAEAERAKKKRKGTKTEAKKKTARKGKEKAPVEEEEEDEPQADTAGQAEANRRLLIARSCKVMAHEVFHMFNIEHCVYYSCCMNGSGHVSEDDAQPMHLCPVDLHKLYHALGGLDVEDSGGDDQRSELGRCPTGDSLRA</sequence>
<dbReference type="GO" id="GO:0046872">
    <property type="term" value="F:metal ion binding"/>
    <property type="evidence" value="ECO:0007669"/>
    <property type="project" value="UniProtKB-KW"/>
</dbReference>
<keyword evidence="6" id="KW-0482">Metalloprotease</keyword>
<dbReference type="VEuPathDB" id="AmoebaDB:ACA1_050210"/>
<evidence type="ECO:0000256" key="7">
    <source>
        <dbReference type="SAM" id="MobiDB-lite"/>
    </source>
</evidence>
<evidence type="ECO:0000256" key="1">
    <source>
        <dbReference type="ARBA" id="ARBA00001947"/>
    </source>
</evidence>
<reference evidence="8 9" key="1">
    <citation type="journal article" date="2013" name="Genome Biol.">
        <title>Genome of Acanthamoeba castellanii highlights extensive lateral gene transfer and early evolution of tyrosine kinase signaling.</title>
        <authorList>
            <person name="Clarke M."/>
            <person name="Lohan A.J."/>
            <person name="Liu B."/>
            <person name="Lagkouvardos I."/>
            <person name="Roy S."/>
            <person name="Zafar N."/>
            <person name="Bertelli C."/>
            <person name="Schilde C."/>
            <person name="Kianianmomeni A."/>
            <person name="Burglin T.R."/>
            <person name="Frech C."/>
            <person name="Turcotte B."/>
            <person name="Kopec K.O."/>
            <person name="Synnott J.M."/>
            <person name="Choo C."/>
            <person name="Paponov I."/>
            <person name="Finkler A."/>
            <person name="Soon Heng Tan C."/>
            <person name="Hutchins A.P."/>
            <person name="Weinmeier T."/>
            <person name="Rattei T."/>
            <person name="Chu J.S."/>
            <person name="Gimenez G."/>
            <person name="Irimia M."/>
            <person name="Rigden D.J."/>
            <person name="Fitzpatrick D.A."/>
            <person name="Lorenzo-Morales J."/>
            <person name="Bateman A."/>
            <person name="Chiu C.H."/>
            <person name="Tang P."/>
            <person name="Hegemann P."/>
            <person name="Fromm H."/>
            <person name="Raoult D."/>
            <person name="Greub G."/>
            <person name="Miranda-Saavedra D."/>
            <person name="Chen N."/>
            <person name="Nash P."/>
            <person name="Ginger M.L."/>
            <person name="Horn M."/>
            <person name="Schaap P."/>
            <person name="Caler L."/>
            <person name="Loftus B."/>
        </authorList>
    </citation>
    <scope>NUCLEOTIDE SEQUENCE [LARGE SCALE GENOMIC DNA]</scope>
    <source>
        <strain evidence="8 9">Neff</strain>
    </source>
</reference>
<dbReference type="CDD" id="cd11375">
    <property type="entry name" value="Peptidase_M54"/>
    <property type="match status" value="1"/>
</dbReference>
<gene>
    <name evidence="8" type="ORF">ACA1_050210</name>
</gene>
<dbReference type="RefSeq" id="XP_004341977.1">
    <property type="nucleotide sequence ID" value="XM_004341928.1"/>
</dbReference>
<keyword evidence="4" id="KW-0378">Hydrolase</keyword>
<feature type="region of interest" description="Disordered" evidence="7">
    <location>
        <begin position="202"/>
        <end position="253"/>
    </location>
</feature>
<evidence type="ECO:0000256" key="4">
    <source>
        <dbReference type="ARBA" id="ARBA00022801"/>
    </source>
</evidence>
<keyword evidence="5" id="KW-0862">Zinc</keyword>
<accession>L8H561</accession>
<dbReference type="InterPro" id="IPR024079">
    <property type="entry name" value="MetalloPept_cat_dom_sf"/>
</dbReference>
<name>L8H561_ACACF</name>
<keyword evidence="2" id="KW-0645">Protease</keyword>
<dbReference type="EMBL" id="KB007928">
    <property type="protein sequence ID" value="ELR19873.1"/>
    <property type="molecule type" value="Genomic_DNA"/>
</dbReference>
<dbReference type="AlphaFoldDB" id="L8H561"/>
<keyword evidence="9" id="KW-1185">Reference proteome</keyword>
<dbReference type="Pfam" id="PF07998">
    <property type="entry name" value="Peptidase_M54"/>
    <property type="match status" value="1"/>
</dbReference>
<dbReference type="OMA" id="SHETGHM"/>
<evidence type="ECO:0000256" key="2">
    <source>
        <dbReference type="ARBA" id="ARBA00022670"/>
    </source>
</evidence>
<dbReference type="Proteomes" id="UP000011083">
    <property type="component" value="Unassembled WGS sequence"/>
</dbReference>
<dbReference type="GO" id="GO:0008237">
    <property type="term" value="F:metallopeptidase activity"/>
    <property type="evidence" value="ECO:0007669"/>
    <property type="project" value="UniProtKB-KW"/>
</dbReference>
<evidence type="ECO:0000256" key="6">
    <source>
        <dbReference type="ARBA" id="ARBA00023049"/>
    </source>
</evidence>
<dbReference type="KEGG" id="acan:ACA1_050210"/>
<evidence type="ECO:0000313" key="9">
    <source>
        <dbReference type="Proteomes" id="UP000011083"/>
    </source>
</evidence>
<dbReference type="Gene3D" id="3.40.390.10">
    <property type="entry name" value="Collagenase (Catalytic Domain)"/>
    <property type="match status" value="1"/>
</dbReference>
<keyword evidence="3" id="KW-0479">Metal-binding</keyword>
<proteinExistence type="predicted"/>
<comment type="cofactor">
    <cofactor evidence="1">
        <name>Zn(2+)</name>
        <dbReference type="ChEBI" id="CHEBI:29105"/>
    </cofactor>
</comment>
<organism evidence="8 9">
    <name type="scientific">Acanthamoeba castellanii (strain ATCC 30010 / Neff)</name>
    <dbReference type="NCBI Taxonomy" id="1257118"/>
    <lineage>
        <taxon>Eukaryota</taxon>
        <taxon>Amoebozoa</taxon>
        <taxon>Discosea</taxon>
        <taxon>Longamoebia</taxon>
        <taxon>Centramoebida</taxon>
        <taxon>Acanthamoebidae</taxon>
        <taxon>Acanthamoeba</taxon>
    </lineage>
</organism>
<evidence type="ECO:0000313" key="8">
    <source>
        <dbReference type="EMBL" id="ELR19873.1"/>
    </source>
</evidence>
<dbReference type="GO" id="GO:0006508">
    <property type="term" value="P:proteolysis"/>
    <property type="evidence" value="ECO:0007669"/>
    <property type="project" value="UniProtKB-KW"/>
</dbReference>
<dbReference type="OrthoDB" id="2365600at2759"/>
<protein>
    <submittedName>
        <fullName evidence="8">Uncharacterized protein</fullName>
    </submittedName>
</protein>
<feature type="region of interest" description="Disordered" evidence="7">
    <location>
        <begin position="324"/>
        <end position="346"/>
    </location>
</feature>
<dbReference type="PANTHER" id="PTHR15910:SF1">
    <property type="entry name" value="ARCHAEMETZINCIN-2"/>
    <property type="match status" value="1"/>
</dbReference>
<evidence type="ECO:0000256" key="3">
    <source>
        <dbReference type="ARBA" id="ARBA00022723"/>
    </source>
</evidence>